<evidence type="ECO:0000313" key="2">
    <source>
        <dbReference type="Proteomes" id="UP000007879"/>
    </source>
</evidence>
<keyword evidence="2" id="KW-1185">Reference proteome</keyword>
<evidence type="ECO:0000313" key="1">
    <source>
        <dbReference type="EnsemblMetazoa" id="Aqu2.1.40133_001"/>
    </source>
</evidence>
<dbReference type="PANTHER" id="PTHR35450">
    <property type="entry name" value="REVERSE TRANSCRIPTASE DOMAIN-CONTAINING PROTEIN"/>
    <property type="match status" value="1"/>
</dbReference>
<accession>A0A1X7VL33</accession>
<gene>
    <name evidence="1" type="primary">109580176</name>
</gene>
<dbReference type="OrthoDB" id="5977701at2759"/>
<name>A0A1X7VL33_AMPQE</name>
<dbReference type="eggNOG" id="ENOG502S0E1">
    <property type="taxonomic scope" value="Eukaryota"/>
</dbReference>
<dbReference type="PANTHER" id="PTHR35450:SF2">
    <property type="entry name" value="REVERSE TRANSCRIPTASE DOMAIN-CONTAINING PROTEIN"/>
    <property type="match status" value="1"/>
</dbReference>
<reference evidence="1" key="2">
    <citation type="submission" date="2017-05" db="UniProtKB">
        <authorList>
            <consortium name="EnsemblMetazoa"/>
        </authorList>
    </citation>
    <scope>IDENTIFICATION</scope>
</reference>
<dbReference type="InParanoid" id="A0A1X7VL33"/>
<dbReference type="EnsemblMetazoa" id="XM_019993068.1">
    <property type="protein sequence ID" value="XP_019848627.1"/>
    <property type="gene ID" value="LOC109580176"/>
</dbReference>
<dbReference type="EnsemblMetazoa" id="Aqu2.1.40133_001">
    <property type="protein sequence ID" value="Aqu2.1.40133_001"/>
    <property type="gene ID" value="Aqu2.1.40133"/>
</dbReference>
<protein>
    <submittedName>
        <fullName evidence="1">Uncharacterized protein</fullName>
    </submittedName>
</protein>
<organism evidence="1">
    <name type="scientific">Amphimedon queenslandica</name>
    <name type="common">Sponge</name>
    <dbReference type="NCBI Taxonomy" id="400682"/>
    <lineage>
        <taxon>Eukaryota</taxon>
        <taxon>Metazoa</taxon>
        <taxon>Porifera</taxon>
        <taxon>Demospongiae</taxon>
        <taxon>Heteroscleromorpha</taxon>
        <taxon>Haplosclerida</taxon>
        <taxon>Niphatidae</taxon>
        <taxon>Amphimedon</taxon>
    </lineage>
</organism>
<dbReference type="Proteomes" id="UP000007879">
    <property type="component" value="Unassembled WGS sequence"/>
</dbReference>
<sequence length="143" mass="16601">MERASNWYEHKPEGVVENDVVKILRDFMIQCDRVVEHRKPDIVVVEKSEKSCFVIDVAVPGDARVETKEKEKVEKYQELKQEIIRLWGMKKVEVIPILVGALGAVSMRISEWIKRADVKLKIEHLQKTALLGTARILRRHLSM</sequence>
<reference evidence="2" key="1">
    <citation type="journal article" date="2010" name="Nature">
        <title>The Amphimedon queenslandica genome and the evolution of animal complexity.</title>
        <authorList>
            <person name="Srivastava M."/>
            <person name="Simakov O."/>
            <person name="Chapman J."/>
            <person name="Fahey B."/>
            <person name="Gauthier M.E."/>
            <person name="Mitros T."/>
            <person name="Richards G.S."/>
            <person name="Conaco C."/>
            <person name="Dacre M."/>
            <person name="Hellsten U."/>
            <person name="Larroux C."/>
            <person name="Putnam N.H."/>
            <person name="Stanke M."/>
            <person name="Adamska M."/>
            <person name="Darling A."/>
            <person name="Degnan S.M."/>
            <person name="Oakley T.H."/>
            <person name="Plachetzki D.C."/>
            <person name="Zhai Y."/>
            <person name="Adamski M."/>
            <person name="Calcino A."/>
            <person name="Cummins S.F."/>
            <person name="Goodstein D.M."/>
            <person name="Harris C."/>
            <person name="Jackson D.J."/>
            <person name="Leys S.P."/>
            <person name="Shu S."/>
            <person name="Woodcroft B.J."/>
            <person name="Vervoort M."/>
            <person name="Kosik K.S."/>
            <person name="Manning G."/>
            <person name="Degnan B.M."/>
            <person name="Rokhsar D.S."/>
        </authorList>
    </citation>
    <scope>NUCLEOTIDE SEQUENCE [LARGE SCALE GENOMIC DNA]</scope>
</reference>
<dbReference type="AlphaFoldDB" id="A0A1X7VL33"/>
<dbReference type="KEGG" id="aqu:109580176"/>
<proteinExistence type="predicted"/>